<keyword evidence="3" id="KW-0238">DNA-binding</keyword>
<protein>
    <submittedName>
        <fullName evidence="6">LysR family transcriptional regulator</fullName>
    </submittedName>
</protein>
<dbReference type="SUPFAM" id="SSF46785">
    <property type="entry name" value="Winged helix' DNA-binding domain"/>
    <property type="match status" value="1"/>
</dbReference>
<dbReference type="SUPFAM" id="SSF53850">
    <property type="entry name" value="Periplasmic binding protein-like II"/>
    <property type="match status" value="1"/>
</dbReference>
<comment type="similarity">
    <text evidence="1">Belongs to the LysR transcriptional regulatory family.</text>
</comment>
<dbReference type="InterPro" id="IPR058163">
    <property type="entry name" value="LysR-type_TF_proteobact-type"/>
</dbReference>
<sequence>MAFDRLEAMRAFCRIVEVGSFSRAAESLNLAKTTVSGQVQALENLLGIKLLHRTTRKVSTTTEGAAYYQRARVILEDVNELEASASQSCGAVRGRVKVEMPSPVGILLVVPALPDFAARFPDIVLDVRCSERVVDLVQEGVDCAIRGGHVADQDLVCRPIGVMRFCFCAAPSYLASAPPLQVPADLPRHRHLGFKFPATDRRYIPTLTRGDEHFTLDHPPAMYFNSGSATAAAVVAGLGVAFLPRAEAEVHIRSGQLVEVLSDWQMGTMPMSFVYPPTRALSARVRAFADWVTALMAEDPVWAPVR</sequence>
<dbReference type="GO" id="GO:0043565">
    <property type="term" value="F:sequence-specific DNA binding"/>
    <property type="evidence" value="ECO:0007669"/>
    <property type="project" value="TreeGrafter"/>
</dbReference>
<dbReference type="InterPro" id="IPR036390">
    <property type="entry name" value="WH_DNA-bd_sf"/>
</dbReference>
<dbReference type="PRINTS" id="PR00039">
    <property type="entry name" value="HTHLYSR"/>
</dbReference>
<dbReference type="CDD" id="cd08472">
    <property type="entry name" value="PBP2_CrgA_like_3"/>
    <property type="match status" value="1"/>
</dbReference>
<evidence type="ECO:0000259" key="5">
    <source>
        <dbReference type="PROSITE" id="PS50931"/>
    </source>
</evidence>
<dbReference type="EMBL" id="CP030750">
    <property type="protein sequence ID" value="AXA25710.1"/>
    <property type="molecule type" value="Genomic_DNA"/>
</dbReference>
<evidence type="ECO:0000313" key="6">
    <source>
        <dbReference type="EMBL" id="AXA25710.1"/>
    </source>
</evidence>
<evidence type="ECO:0000313" key="7">
    <source>
        <dbReference type="Proteomes" id="UP000251617"/>
    </source>
</evidence>
<dbReference type="InterPro" id="IPR000847">
    <property type="entry name" value="LysR_HTH_N"/>
</dbReference>
<dbReference type="InterPro" id="IPR036388">
    <property type="entry name" value="WH-like_DNA-bd_sf"/>
</dbReference>
<dbReference type="AlphaFoldDB" id="A0AAD0LAB6"/>
<evidence type="ECO:0000256" key="4">
    <source>
        <dbReference type="ARBA" id="ARBA00023163"/>
    </source>
</evidence>
<dbReference type="RefSeq" id="WP_054892115.1">
    <property type="nucleotide sequence ID" value="NZ_CP030750.1"/>
</dbReference>
<evidence type="ECO:0000256" key="1">
    <source>
        <dbReference type="ARBA" id="ARBA00009437"/>
    </source>
</evidence>
<reference evidence="6 7" key="1">
    <citation type="submission" date="2018-06" db="EMBL/GenBank/DDBJ databases">
        <title>The genome of Pseudomonas putida NX-1, a lignin degrader.</title>
        <authorList>
            <person name="Xu Z."/>
        </authorList>
    </citation>
    <scope>NUCLEOTIDE SEQUENCE [LARGE SCALE GENOMIC DNA]</scope>
    <source>
        <strain evidence="6 7">NX-1</strain>
    </source>
</reference>
<dbReference type="PANTHER" id="PTHR30537:SF17">
    <property type="entry name" value="LYSR-FAMILY REGULATORY PROTEIN"/>
    <property type="match status" value="1"/>
</dbReference>
<dbReference type="PROSITE" id="PS50931">
    <property type="entry name" value="HTH_LYSR"/>
    <property type="match status" value="1"/>
</dbReference>
<feature type="domain" description="HTH lysR-type" evidence="5">
    <location>
        <begin position="4"/>
        <end position="61"/>
    </location>
</feature>
<evidence type="ECO:0000256" key="2">
    <source>
        <dbReference type="ARBA" id="ARBA00023015"/>
    </source>
</evidence>
<dbReference type="GO" id="GO:0003700">
    <property type="term" value="F:DNA-binding transcription factor activity"/>
    <property type="evidence" value="ECO:0007669"/>
    <property type="project" value="InterPro"/>
</dbReference>
<organism evidence="6 7">
    <name type="scientific">Pseudomonas putida</name>
    <name type="common">Arthrobacter siderocapsulatus</name>
    <dbReference type="NCBI Taxonomy" id="303"/>
    <lineage>
        <taxon>Bacteria</taxon>
        <taxon>Pseudomonadati</taxon>
        <taxon>Pseudomonadota</taxon>
        <taxon>Gammaproteobacteria</taxon>
        <taxon>Pseudomonadales</taxon>
        <taxon>Pseudomonadaceae</taxon>
        <taxon>Pseudomonas</taxon>
    </lineage>
</organism>
<gene>
    <name evidence="6" type="ORF">C1S65_16895</name>
</gene>
<dbReference type="FunFam" id="1.10.10.10:FF:000001">
    <property type="entry name" value="LysR family transcriptional regulator"/>
    <property type="match status" value="1"/>
</dbReference>
<keyword evidence="4" id="KW-0804">Transcription</keyword>
<evidence type="ECO:0000256" key="3">
    <source>
        <dbReference type="ARBA" id="ARBA00023125"/>
    </source>
</evidence>
<dbReference type="PANTHER" id="PTHR30537">
    <property type="entry name" value="HTH-TYPE TRANSCRIPTIONAL REGULATOR"/>
    <property type="match status" value="1"/>
</dbReference>
<dbReference type="InterPro" id="IPR005119">
    <property type="entry name" value="LysR_subst-bd"/>
</dbReference>
<accession>A0AAD0LAB6</accession>
<dbReference type="Gene3D" id="3.40.190.290">
    <property type="match status" value="1"/>
</dbReference>
<keyword evidence="2" id="KW-0805">Transcription regulation</keyword>
<dbReference type="Proteomes" id="UP000251617">
    <property type="component" value="Chromosome"/>
</dbReference>
<proteinExistence type="inferred from homology"/>
<dbReference type="Gene3D" id="1.10.10.10">
    <property type="entry name" value="Winged helix-like DNA-binding domain superfamily/Winged helix DNA-binding domain"/>
    <property type="match status" value="1"/>
</dbReference>
<dbReference type="GO" id="GO:0006351">
    <property type="term" value="P:DNA-templated transcription"/>
    <property type="evidence" value="ECO:0007669"/>
    <property type="project" value="TreeGrafter"/>
</dbReference>
<name>A0AAD0LAB6_PSEPU</name>
<dbReference type="Pfam" id="PF00126">
    <property type="entry name" value="HTH_1"/>
    <property type="match status" value="1"/>
</dbReference>
<dbReference type="Pfam" id="PF03466">
    <property type="entry name" value="LysR_substrate"/>
    <property type="match status" value="1"/>
</dbReference>